<evidence type="ECO:0000313" key="3">
    <source>
        <dbReference type="Proteomes" id="UP001285908"/>
    </source>
</evidence>
<dbReference type="AlphaFoldDB" id="A0AAJ0IAB6"/>
<sequence>MKQQLINSAIMAILSMFPQRTQPPGYPYFNTGQLTAPLGAPITPETMPQPLTVSFQNSTLSSAKTNQTTPETLTISLENNTPSSTVYAYITGQTLDGGLFVLSASGNAAYTYASVNKTLTPIPPSDIAIPLNAPGSSSPRTVTIPRLAGARIWFSVDSQLEFFLNPVDGVPQDGKGAGLALVEPSVTNDKDVNYEKEWGFVEFTFNEFQLFANVSMVDLVGKCPASLGVIRTTGKPEDNQEVEGMGYETGLNKVVDELKQAGGDWEKLVVRRKSDGQVTRVMSPNSAVVMAEARKESLFSGYYDSYVKQVWEKYAKEDLMVDTQNKWGVVKGRVDPGTGLLTFRSNNSETITFDQPSAADIFSCSTGPFAFPPLPVNATEAELDIQAFRGNVGARLAAALNRSTLLINNNQPAGEEISTFYKSNNITNHYSRVVHQNSPKGKGYAFPYDDVSRTEKENVAGTVAAGDPKVFIVAVGGGKVDFAAARMASAGSAANATGSAVNATVPVVRTRWRRVRAGVDAAGWRL</sequence>
<dbReference type="InterPro" id="IPR032477">
    <property type="entry name" value="Glyco_hydro_64"/>
</dbReference>
<proteinExistence type="predicted"/>
<evidence type="ECO:0000313" key="2">
    <source>
        <dbReference type="EMBL" id="KAK3494480.1"/>
    </source>
</evidence>
<dbReference type="CDD" id="cd09220">
    <property type="entry name" value="GH64-GluB-like"/>
    <property type="match status" value="1"/>
</dbReference>
<dbReference type="GeneID" id="87869459"/>
<dbReference type="InterPro" id="IPR037176">
    <property type="entry name" value="Osmotin/thaumatin-like_sf"/>
</dbReference>
<dbReference type="EMBL" id="JAULSX010000003">
    <property type="protein sequence ID" value="KAK3494480.1"/>
    <property type="molecule type" value="Genomic_DNA"/>
</dbReference>
<dbReference type="InterPro" id="IPR042517">
    <property type="entry name" value="Glyco_hydro_64_N_2"/>
</dbReference>
<comment type="caution">
    <text evidence="2">The sequence shown here is derived from an EMBL/GenBank/DDBJ whole genome shotgun (WGS) entry which is preliminary data.</text>
</comment>
<dbReference type="Proteomes" id="UP001285908">
    <property type="component" value="Unassembled WGS sequence"/>
</dbReference>
<dbReference type="Gene3D" id="2.60.110.10">
    <property type="entry name" value="Thaumatin"/>
    <property type="match status" value="1"/>
</dbReference>
<dbReference type="InterPro" id="IPR037398">
    <property type="entry name" value="Glyco_hydro_64_fam"/>
</dbReference>
<dbReference type="PROSITE" id="PS52006">
    <property type="entry name" value="GH64"/>
    <property type="match status" value="1"/>
</dbReference>
<reference evidence="2 3" key="1">
    <citation type="journal article" date="2023" name="Mol. Phylogenet. Evol.">
        <title>Genome-scale phylogeny and comparative genomics of the fungal order Sordariales.</title>
        <authorList>
            <person name="Hensen N."/>
            <person name="Bonometti L."/>
            <person name="Westerberg I."/>
            <person name="Brannstrom I.O."/>
            <person name="Guillou S."/>
            <person name="Cros-Aarteil S."/>
            <person name="Calhoun S."/>
            <person name="Haridas S."/>
            <person name="Kuo A."/>
            <person name="Mondo S."/>
            <person name="Pangilinan J."/>
            <person name="Riley R."/>
            <person name="LaButti K."/>
            <person name="Andreopoulos B."/>
            <person name="Lipzen A."/>
            <person name="Chen C."/>
            <person name="Yan M."/>
            <person name="Daum C."/>
            <person name="Ng V."/>
            <person name="Clum A."/>
            <person name="Steindorff A."/>
            <person name="Ohm R.A."/>
            <person name="Martin F."/>
            <person name="Silar P."/>
            <person name="Natvig D.O."/>
            <person name="Lalanne C."/>
            <person name="Gautier V."/>
            <person name="Ament-Velasquez S.L."/>
            <person name="Kruys A."/>
            <person name="Hutchinson M.I."/>
            <person name="Powell A.J."/>
            <person name="Barry K."/>
            <person name="Miller A.N."/>
            <person name="Grigoriev I.V."/>
            <person name="Debuchy R."/>
            <person name="Gladieux P."/>
            <person name="Hiltunen Thoren M."/>
            <person name="Johannesson H."/>
        </authorList>
    </citation>
    <scope>NUCLEOTIDE SEQUENCE [LARGE SCALE GENOMIC DNA]</scope>
    <source>
        <strain evidence="2 3">FGSC 10403</strain>
    </source>
</reference>
<name>A0AAJ0IAB6_9PEZI</name>
<dbReference type="PANTHER" id="PTHR38165">
    <property type="match status" value="1"/>
</dbReference>
<feature type="domain" description="GH64" evidence="1">
    <location>
        <begin position="70"/>
        <end position="465"/>
    </location>
</feature>
<protein>
    <recommendedName>
        <fullName evidence="1">GH64 domain-containing protein</fullName>
    </recommendedName>
</protein>
<dbReference type="PANTHER" id="PTHR38165:SF1">
    <property type="entry name" value="GLUCANASE B"/>
    <property type="match status" value="1"/>
</dbReference>
<evidence type="ECO:0000259" key="1">
    <source>
        <dbReference type="PROSITE" id="PS52006"/>
    </source>
</evidence>
<dbReference type="RefSeq" id="XP_062693909.1">
    <property type="nucleotide sequence ID" value="XM_062831837.1"/>
</dbReference>
<keyword evidence="3" id="KW-1185">Reference proteome</keyword>
<dbReference type="Pfam" id="PF16483">
    <property type="entry name" value="Glyco_hydro_64"/>
    <property type="match status" value="1"/>
</dbReference>
<gene>
    <name evidence="2" type="ORF">B0T23DRAFT_109244</name>
</gene>
<dbReference type="Gene3D" id="3.30.920.50">
    <property type="entry name" value="Beta-1,3-glucanase, C-terminal domain"/>
    <property type="match status" value="1"/>
</dbReference>
<organism evidence="2 3">
    <name type="scientific">Neurospora hispaniola</name>
    <dbReference type="NCBI Taxonomy" id="588809"/>
    <lineage>
        <taxon>Eukaryota</taxon>
        <taxon>Fungi</taxon>
        <taxon>Dikarya</taxon>
        <taxon>Ascomycota</taxon>
        <taxon>Pezizomycotina</taxon>
        <taxon>Sordariomycetes</taxon>
        <taxon>Sordariomycetidae</taxon>
        <taxon>Sordariales</taxon>
        <taxon>Sordariaceae</taxon>
        <taxon>Neurospora</taxon>
    </lineage>
</organism>
<accession>A0AAJ0IAB6</accession>